<name>A0AAE3HDM4_9FIRM</name>
<dbReference type="AlphaFoldDB" id="A0AAE3HDM4"/>
<organism evidence="1 2">
    <name type="scientific">Irregularibacter muris</name>
    <dbReference type="NCBI Taxonomy" id="1796619"/>
    <lineage>
        <taxon>Bacteria</taxon>
        <taxon>Bacillati</taxon>
        <taxon>Bacillota</taxon>
        <taxon>Clostridia</taxon>
        <taxon>Eubacteriales</taxon>
        <taxon>Eubacteriaceae</taxon>
        <taxon>Irregularibacter</taxon>
    </lineage>
</organism>
<gene>
    <name evidence="1" type="ORF">NSA47_00215</name>
</gene>
<evidence type="ECO:0000313" key="2">
    <source>
        <dbReference type="Proteomes" id="UP001205748"/>
    </source>
</evidence>
<keyword evidence="2" id="KW-1185">Reference proteome</keyword>
<evidence type="ECO:0000313" key="1">
    <source>
        <dbReference type="EMBL" id="MCR1897412.1"/>
    </source>
</evidence>
<sequence>MPSKAQVYAQLSKDTAKRLTSSLADWTGFLTTMGRMYKYAYHE</sequence>
<protein>
    <submittedName>
        <fullName evidence="1">Uncharacterized protein</fullName>
    </submittedName>
</protein>
<proteinExistence type="predicted"/>
<dbReference type="EMBL" id="JANKAS010000001">
    <property type="protein sequence ID" value="MCR1897412.1"/>
    <property type="molecule type" value="Genomic_DNA"/>
</dbReference>
<comment type="caution">
    <text evidence="1">The sequence shown here is derived from an EMBL/GenBank/DDBJ whole genome shotgun (WGS) entry which is preliminary data.</text>
</comment>
<accession>A0AAE3HDM4</accession>
<dbReference type="RefSeq" id="WP_257528820.1">
    <property type="nucleotide sequence ID" value="NZ_JANKAS010000001.1"/>
</dbReference>
<dbReference type="Proteomes" id="UP001205748">
    <property type="component" value="Unassembled WGS sequence"/>
</dbReference>
<reference evidence="1" key="1">
    <citation type="submission" date="2022-07" db="EMBL/GenBank/DDBJ databases">
        <title>Enhanced cultured diversity of the mouse gut microbiota enables custom-made synthetic communities.</title>
        <authorList>
            <person name="Afrizal A."/>
        </authorList>
    </citation>
    <scope>NUCLEOTIDE SEQUENCE</scope>
    <source>
        <strain evidence="1">DSM 28593</strain>
    </source>
</reference>